<evidence type="ECO:0000256" key="3">
    <source>
        <dbReference type="ARBA" id="ARBA00022679"/>
    </source>
</evidence>
<keyword evidence="3" id="KW-0808">Transferase</keyword>
<protein>
    <submittedName>
        <fullName evidence="5">Pyridoxal phosphate-dependent aminotransferase</fullName>
    </submittedName>
</protein>
<dbReference type="GO" id="GO:0008483">
    <property type="term" value="F:transaminase activity"/>
    <property type="evidence" value="ECO:0007669"/>
    <property type="project" value="UniProtKB-KW"/>
</dbReference>
<comment type="cofactor">
    <cofactor evidence="1">
        <name>pyridoxal 5'-phosphate</name>
        <dbReference type="ChEBI" id="CHEBI:597326"/>
    </cofactor>
</comment>
<dbReference type="InterPro" id="IPR050881">
    <property type="entry name" value="LL-DAP_aminotransferase"/>
</dbReference>
<dbReference type="RefSeq" id="WP_205142884.1">
    <property type="nucleotide sequence ID" value="NZ_JAFBDN010000001.1"/>
</dbReference>
<name>A0ABT0VI06_9LACO</name>
<dbReference type="Gene3D" id="3.90.1150.10">
    <property type="entry name" value="Aspartate Aminotransferase, domain 1"/>
    <property type="match status" value="1"/>
</dbReference>
<proteinExistence type="predicted"/>
<evidence type="ECO:0000313" key="5">
    <source>
        <dbReference type="EMBL" id="MCM2437255.1"/>
    </source>
</evidence>
<keyword evidence="2 5" id="KW-0032">Aminotransferase</keyword>
<dbReference type="PANTHER" id="PTHR42832:SF3">
    <property type="entry name" value="L-GLUTAMINE--4-(METHYLSULFANYL)-2-OXOBUTANOATE AMINOTRANSFERASE"/>
    <property type="match status" value="1"/>
</dbReference>
<dbReference type="EMBL" id="JAGMVS010000062">
    <property type="protein sequence ID" value="MCM2437255.1"/>
    <property type="molecule type" value="Genomic_DNA"/>
</dbReference>
<organism evidence="5 6">
    <name type="scientific">Periweissella beninensis</name>
    <dbReference type="NCBI Taxonomy" id="504936"/>
    <lineage>
        <taxon>Bacteria</taxon>
        <taxon>Bacillati</taxon>
        <taxon>Bacillota</taxon>
        <taxon>Bacilli</taxon>
        <taxon>Lactobacillales</taxon>
        <taxon>Lactobacillaceae</taxon>
        <taxon>Periweissella</taxon>
    </lineage>
</organism>
<dbReference type="Proteomes" id="UP001057481">
    <property type="component" value="Unassembled WGS sequence"/>
</dbReference>
<dbReference type="SUPFAM" id="SSF53383">
    <property type="entry name" value="PLP-dependent transferases"/>
    <property type="match status" value="1"/>
</dbReference>
<dbReference type="Pfam" id="PF00155">
    <property type="entry name" value="Aminotran_1_2"/>
    <property type="match status" value="1"/>
</dbReference>
<comment type="caution">
    <text evidence="5">The sequence shown here is derived from an EMBL/GenBank/DDBJ whole genome shotgun (WGS) entry which is preliminary data.</text>
</comment>
<evidence type="ECO:0000256" key="2">
    <source>
        <dbReference type="ARBA" id="ARBA00022576"/>
    </source>
</evidence>
<reference evidence="5" key="1">
    <citation type="submission" date="2021-04" db="EMBL/GenBank/DDBJ databases">
        <title>Taxonomic assessment of Weissella genus.</title>
        <authorList>
            <person name="Fanelli F."/>
            <person name="Chieffi D."/>
            <person name="Dell'Aquila A."/>
            <person name="Gyu-Sung C."/>
            <person name="Franz C.M.A.P."/>
            <person name="Fusco V."/>
        </authorList>
    </citation>
    <scope>NUCLEOTIDE SEQUENCE</scope>
    <source>
        <strain evidence="5">LMG 25373</strain>
    </source>
</reference>
<evidence type="ECO:0000313" key="6">
    <source>
        <dbReference type="Proteomes" id="UP001057481"/>
    </source>
</evidence>
<feature type="domain" description="Aminotransferase class I/classII large" evidence="4">
    <location>
        <begin position="33"/>
        <end position="383"/>
    </location>
</feature>
<dbReference type="NCBIfam" id="NF005977">
    <property type="entry name" value="PRK08068.1"/>
    <property type="match status" value="1"/>
</dbReference>
<accession>A0ABT0VI06</accession>
<dbReference type="PANTHER" id="PTHR42832">
    <property type="entry name" value="AMINO ACID AMINOTRANSFERASE"/>
    <property type="match status" value="1"/>
</dbReference>
<dbReference type="InterPro" id="IPR015424">
    <property type="entry name" value="PyrdxlP-dep_Trfase"/>
</dbReference>
<evidence type="ECO:0000256" key="1">
    <source>
        <dbReference type="ARBA" id="ARBA00001933"/>
    </source>
</evidence>
<dbReference type="Gene3D" id="3.40.640.10">
    <property type="entry name" value="Type I PLP-dependent aspartate aminotransferase-like (Major domain)"/>
    <property type="match status" value="1"/>
</dbReference>
<dbReference type="InterPro" id="IPR015422">
    <property type="entry name" value="PyrdxlP-dep_Trfase_small"/>
</dbReference>
<sequence length="389" mass="42717">MEFQQANILQNLPKQFFADLVAKVNSQIAAGVDVINLGQGNPDQPTPQFIIDAMNKAIINPENHKYSSFRGASELKEAIANFYQREYGVKLDPEQEVCILGGSKIGLVELPLAILNPGDTLLLPNPGYPDYLSSIALANLKLELLPLLKSNNFLPDYTQLDEQVIQDAKLLYLNYPNNPTGAIATADFYQKTVTFAKENKIGVVQDFAYGAIGFAEQPPRSFLQTPGAKDVGLEFNTLSKSYNMAGWRIGFAVGNADMIEALNLIQDHLFVSVFPAIQQAATEALNSNQKTVKELVNLYKVRRDAFYRAARKIGWEPYIGGGSFYAWMPVPKGYTSQQFADTLLAKAGVAVAPGTGFGSGGEGFVRVGLLIDEPRYTEACERIARLNLF</sequence>
<gene>
    <name evidence="5" type="ORF">KAK10_04945</name>
</gene>
<dbReference type="CDD" id="cd00609">
    <property type="entry name" value="AAT_like"/>
    <property type="match status" value="1"/>
</dbReference>
<dbReference type="InterPro" id="IPR015421">
    <property type="entry name" value="PyrdxlP-dep_Trfase_major"/>
</dbReference>
<evidence type="ECO:0000259" key="4">
    <source>
        <dbReference type="Pfam" id="PF00155"/>
    </source>
</evidence>
<dbReference type="InterPro" id="IPR004839">
    <property type="entry name" value="Aminotransferase_I/II_large"/>
</dbReference>
<keyword evidence="6" id="KW-1185">Reference proteome</keyword>